<evidence type="ECO:0000313" key="11">
    <source>
        <dbReference type="EMBL" id="QOL82526.1"/>
    </source>
</evidence>
<feature type="domain" description="Tripartite ATP-independent periplasmic transporters DctQ component" evidence="10">
    <location>
        <begin position="42"/>
        <end position="171"/>
    </location>
</feature>
<evidence type="ECO:0000256" key="2">
    <source>
        <dbReference type="ARBA" id="ARBA00022448"/>
    </source>
</evidence>
<keyword evidence="2 9" id="KW-0813">Transport</keyword>
<comment type="subunit">
    <text evidence="9">The complex comprises the extracytoplasmic solute receptor protein and the two transmembrane proteins.</text>
</comment>
<evidence type="ECO:0000256" key="6">
    <source>
        <dbReference type="ARBA" id="ARBA00022989"/>
    </source>
</evidence>
<evidence type="ECO:0000256" key="7">
    <source>
        <dbReference type="ARBA" id="ARBA00023136"/>
    </source>
</evidence>
<keyword evidence="7 9" id="KW-0472">Membrane</keyword>
<evidence type="ECO:0000259" key="10">
    <source>
        <dbReference type="Pfam" id="PF04290"/>
    </source>
</evidence>
<comment type="function">
    <text evidence="9">Part of the tripartite ATP-independent periplasmic (TRAP) transport system.</text>
</comment>
<keyword evidence="12" id="KW-1185">Reference proteome</keyword>
<dbReference type="PANTHER" id="PTHR35011:SF2">
    <property type="entry name" value="2,3-DIKETO-L-GULONATE TRAP TRANSPORTER SMALL PERMEASE PROTEIN YIAM"/>
    <property type="match status" value="1"/>
</dbReference>
<comment type="similarity">
    <text evidence="8 9">Belongs to the TRAP transporter small permease family.</text>
</comment>
<sequence length="182" mass="19824">MDEASGRRPLALASSDESRGTTMLFLEKIIGWIVAAVFGLFVGLTFLQVVLRYGFSNSLGWIDEVCRFGFIWMIGLAAAIAARHGTHMAITLLEELVGASFKRPLQILGDLGLIAFAALLGIGGWQLVQLNWTSLSPAMQLPMAYVELILPIFGVLTALFAAEHAVRLIRRPEPTAPLTKET</sequence>
<keyword evidence="5 9" id="KW-0812">Transmembrane</keyword>
<evidence type="ECO:0000256" key="8">
    <source>
        <dbReference type="ARBA" id="ARBA00038436"/>
    </source>
</evidence>
<dbReference type="EMBL" id="CP045201">
    <property type="protein sequence ID" value="QOL82526.1"/>
    <property type="molecule type" value="Genomic_DNA"/>
</dbReference>
<dbReference type="GO" id="GO:0005886">
    <property type="term" value="C:plasma membrane"/>
    <property type="evidence" value="ECO:0007669"/>
    <property type="project" value="UniProtKB-SubCell"/>
</dbReference>
<evidence type="ECO:0000256" key="9">
    <source>
        <dbReference type="RuleBase" id="RU369079"/>
    </source>
</evidence>
<dbReference type="PANTHER" id="PTHR35011">
    <property type="entry name" value="2,3-DIKETO-L-GULONATE TRAP TRANSPORTER SMALL PERMEASE PROTEIN YIAM"/>
    <property type="match status" value="1"/>
</dbReference>
<feature type="transmembrane region" description="Helical" evidence="9">
    <location>
        <begin position="105"/>
        <end position="128"/>
    </location>
</feature>
<accession>A0A7L9WSW6</accession>
<feature type="transmembrane region" description="Helical" evidence="9">
    <location>
        <begin position="143"/>
        <end position="162"/>
    </location>
</feature>
<reference evidence="11 12" key="1">
    <citation type="submission" date="2019-10" db="EMBL/GenBank/DDBJ databases">
        <title>Pseudopuniceibacterium sp. HQ09 islated from Antarctica.</title>
        <authorList>
            <person name="Liao L."/>
            <person name="Su S."/>
            <person name="Chen B."/>
            <person name="Yu Y."/>
        </authorList>
    </citation>
    <scope>NUCLEOTIDE SEQUENCE [LARGE SCALE GENOMIC DNA]</scope>
    <source>
        <strain evidence="11 12">HQ09</strain>
    </source>
</reference>
<feature type="transmembrane region" description="Helical" evidence="9">
    <location>
        <begin position="29"/>
        <end position="50"/>
    </location>
</feature>
<organism evidence="11 12">
    <name type="scientific">Pseudooceanicola spongiae</name>
    <dbReference type="NCBI Taxonomy" id="2613965"/>
    <lineage>
        <taxon>Bacteria</taxon>
        <taxon>Pseudomonadati</taxon>
        <taxon>Pseudomonadota</taxon>
        <taxon>Alphaproteobacteria</taxon>
        <taxon>Rhodobacterales</taxon>
        <taxon>Paracoccaceae</taxon>
        <taxon>Pseudooceanicola</taxon>
    </lineage>
</organism>
<keyword evidence="6 9" id="KW-1133">Transmembrane helix</keyword>
<name>A0A7L9WSW6_9RHOB</name>
<dbReference type="Proteomes" id="UP000594118">
    <property type="component" value="Chromosome"/>
</dbReference>
<evidence type="ECO:0000256" key="4">
    <source>
        <dbReference type="ARBA" id="ARBA00022519"/>
    </source>
</evidence>
<keyword evidence="3" id="KW-1003">Cell membrane</keyword>
<dbReference type="GO" id="GO:0022857">
    <property type="term" value="F:transmembrane transporter activity"/>
    <property type="evidence" value="ECO:0007669"/>
    <property type="project" value="UniProtKB-UniRule"/>
</dbReference>
<comment type="subcellular location">
    <subcellularLocation>
        <location evidence="1 9">Cell inner membrane</location>
        <topology evidence="1 9">Multi-pass membrane protein</topology>
    </subcellularLocation>
</comment>
<gene>
    <name evidence="11" type="ORF">F3W81_17905</name>
</gene>
<dbReference type="GO" id="GO:0015740">
    <property type="term" value="P:C4-dicarboxylate transport"/>
    <property type="evidence" value="ECO:0007669"/>
    <property type="project" value="TreeGrafter"/>
</dbReference>
<feature type="transmembrane region" description="Helical" evidence="9">
    <location>
        <begin position="70"/>
        <end position="93"/>
    </location>
</feature>
<evidence type="ECO:0000256" key="1">
    <source>
        <dbReference type="ARBA" id="ARBA00004429"/>
    </source>
</evidence>
<proteinExistence type="inferred from homology"/>
<keyword evidence="4 9" id="KW-0997">Cell inner membrane</keyword>
<dbReference type="AlphaFoldDB" id="A0A7L9WSW6"/>
<dbReference type="InterPro" id="IPR055348">
    <property type="entry name" value="DctQ"/>
</dbReference>
<evidence type="ECO:0000256" key="3">
    <source>
        <dbReference type="ARBA" id="ARBA00022475"/>
    </source>
</evidence>
<evidence type="ECO:0000256" key="5">
    <source>
        <dbReference type="ARBA" id="ARBA00022692"/>
    </source>
</evidence>
<dbReference type="InterPro" id="IPR007387">
    <property type="entry name" value="TRAP_DctQ"/>
</dbReference>
<dbReference type="KEGG" id="pshq:F3W81_17905"/>
<protein>
    <recommendedName>
        <fullName evidence="9">TRAP transporter small permease protein</fullName>
    </recommendedName>
</protein>
<evidence type="ECO:0000313" key="12">
    <source>
        <dbReference type="Proteomes" id="UP000594118"/>
    </source>
</evidence>
<dbReference type="Pfam" id="PF04290">
    <property type="entry name" value="DctQ"/>
    <property type="match status" value="1"/>
</dbReference>